<feature type="compositionally biased region" description="Polar residues" evidence="9">
    <location>
        <begin position="71"/>
        <end position="88"/>
    </location>
</feature>
<evidence type="ECO:0000256" key="6">
    <source>
        <dbReference type="ARBA" id="ARBA00031792"/>
    </source>
</evidence>
<evidence type="ECO:0000256" key="3">
    <source>
        <dbReference type="ARBA" id="ARBA00022603"/>
    </source>
</evidence>
<dbReference type="EC" id="2.1.1.221" evidence="1"/>
<evidence type="ECO:0000256" key="2">
    <source>
        <dbReference type="ARBA" id="ARBA00020451"/>
    </source>
</evidence>
<reference evidence="11 12" key="1">
    <citation type="submission" date="2019-05" db="EMBL/GenBank/DDBJ databases">
        <title>Emergence of the Ug99 lineage of the wheat stem rust pathogen through somatic hybridization.</title>
        <authorList>
            <person name="Li F."/>
            <person name="Upadhyaya N.M."/>
            <person name="Sperschneider J."/>
            <person name="Matny O."/>
            <person name="Nguyen-Phuc H."/>
            <person name="Mago R."/>
            <person name="Raley C."/>
            <person name="Miller M.E."/>
            <person name="Silverstein K.A.T."/>
            <person name="Henningsen E."/>
            <person name="Hirsch C.D."/>
            <person name="Visser B."/>
            <person name="Pretorius Z.A."/>
            <person name="Steffenson B.J."/>
            <person name="Schwessinger B."/>
            <person name="Dodds P.N."/>
            <person name="Figueroa M."/>
        </authorList>
    </citation>
    <scope>NUCLEOTIDE SEQUENCE [LARGE SCALE GENOMIC DNA]</scope>
    <source>
        <strain evidence="11">21-0</strain>
    </source>
</reference>
<evidence type="ECO:0000256" key="8">
    <source>
        <dbReference type="ARBA" id="ARBA00048434"/>
    </source>
</evidence>
<keyword evidence="12" id="KW-1185">Reference proteome</keyword>
<evidence type="ECO:0000313" key="11">
    <source>
        <dbReference type="EMBL" id="KAA1101217.1"/>
    </source>
</evidence>
<gene>
    <name evidence="11" type="primary">TRM10_1</name>
    <name evidence="11" type="ORF">PGT21_011521</name>
</gene>
<evidence type="ECO:0000256" key="7">
    <source>
        <dbReference type="ARBA" id="ARBA00032166"/>
    </source>
</evidence>
<evidence type="ECO:0000256" key="9">
    <source>
        <dbReference type="SAM" id="MobiDB-lite"/>
    </source>
</evidence>
<dbReference type="GO" id="GO:0002939">
    <property type="term" value="P:tRNA N1-guanine methylation"/>
    <property type="evidence" value="ECO:0007669"/>
    <property type="project" value="TreeGrafter"/>
</dbReference>
<evidence type="ECO:0000256" key="4">
    <source>
        <dbReference type="ARBA" id="ARBA00022679"/>
    </source>
</evidence>
<name>A0A5B0PHW3_PUCGR</name>
<evidence type="ECO:0000259" key="10">
    <source>
        <dbReference type="PROSITE" id="PS51675"/>
    </source>
</evidence>
<feature type="domain" description="SAM-dependent MTase TRM10-type" evidence="10">
    <location>
        <begin position="1"/>
        <end position="173"/>
    </location>
</feature>
<evidence type="ECO:0000313" key="12">
    <source>
        <dbReference type="Proteomes" id="UP000324748"/>
    </source>
</evidence>
<proteinExistence type="predicted"/>
<feature type="region of interest" description="Disordered" evidence="9">
    <location>
        <begin position="1"/>
        <end position="89"/>
    </location>
</feature>
<dbReference type="PANTHER" id="PTHR13563">
    <property type="entry name" value="TRNA (GUANINE-9-) METHYLTRANSFERASE"/>
    <property type="match status" value="1"/>
</dbReference>
<keyword evidence="3 11" id="KW-0489">Methyltransferase</keyword>
<comment type="caution">
    <text evidence="11">The sequence shown here is derived from an EMBL/GenBank/DDBJ whole genome shotgun (WGS) entry which is preliminary data.</text>
</comment>
<dbReference type="InterPro" id="IPR038459">
    <property type="entry name" value="MT_TRM10-typ_sf"/>
</dbReference>
<dbReference type="AlphaFoldDB" id="A0A5B0PHW3"/>
<dbReference type="OrthoDB" id="278300at2759"/>
<organism evidence="11 12">
    <name type="scientific">Puccinia graminis f. sp. tritici</name>
    <dbReference type="NCBI Taxonomy" id="56615"/>
    <lineage>
        <taxon>Eukaryota</taxon>
        <taxon>Fungi</taxon>
        <taxon>Dikarya</taxon>
        <taxon>Basidiomycota</taxon>
        <taxon>Pucciniomycotina</taxon>
        <taxon>Pucciniomycetes</taxon>
        <taxon>Pucciniales</taxon>
        <taxon>Pucciniaceae</taxon>
        <taxon>Puccinia</taxon>
    </lineage>
</organism>
<dbReference type="Gene3D" id="3.40.1280.30">
    <property type="match status" value="1"/>
</dbReference>
<feature type="compositionally biased region" description="Basic and acidic residues" evidence="9">
    <location>
        <begin position="47"/>
        <end position="60"/>
    </location>
</feature>
<evidence type="ECO:0000256" key="1">
    <source>
        <dbReference type="ARBA" id="ARBA00012797"/>
    </source>
</evidence>
<comment type="catalytic activity">
    <reaction evidence="8">
        <text>guanosine(9) in tRNA + S-adenosyl-L-methionine = N(1)-methylguanosine(9) in tRNA + S-adenosyl-L-homocysteine + H(+)</text>
        <dbReference type="Rhea" id="RHEA:43156"/>
        <dbReference type="Rhea" id="RHEA-COMP:10367"/>
        <dbReference type="Rhea" id="RHEA-COMP:10368"/>
        <dbReference type="ChEBI" id="CHEBI:15378"/>
        <dbReference type="ChEBI" id="CHEBI:57856"/>
        <dbReference type="ChEBI" id="CHEBI:59789"/>
        <dbReference type="ChEBI" id="CHEBI:73542"/>
        <dbReference type="ChEBI" id="CHEBI:74269"/>
        <dbReference type="EC" id="2.1.1.221"/>
    </reaction>
</comment>
<dbReference type="InterPro" id="IPR007356">
    <property type="entry name" value="tRNA_m1G_MeTrfase_euk"/>
</dbReference>
<keyword evidence="5" id="KW-0949">S-adenosyl-L-methionine</keyword>
<dbReference type="PANTHER" id="PTHR13563:SF13">
    <property type="entry name" value="TRNA METHYLTRANSFERASE 10 HOMOLOG A"/>
    <property type="match status" value="1"/>
</dbReference>
<dbReference type="GO" id="GO:0000049">
    <property type="term" value="F:tRNA binding"/>
    <property type="evidence" value="ECO:0007669"/>
    <property type="project" value="TreeGrafter"/>
</dbReference>
<sequence length="173" mass="19924">MNSPTSSSQEIEEPLKGTSTTRIKQEEDNNSNQLSKKQLKRQLKRQLILDERPAKRAAERARKKAKKLESKNSTTPKQQEDGGNSNKQKPIIFPATVVFDCRFDDKMSDKNLCLDLATNQAFQHAQLPIAEHFSQLKTRKVLTVNQVFEILVNYLVDQDWKNAFERVIPSRKL</sequence>
<accession>A0A5B0PHW3</accession>
<dbReference type="PROSITE" id="PS51675">
    <property type="entry name" value="SAM_MT_TRM10"/>
    <property type="match status" value="1"/>
</dbReference>
<dbReference type="Proteomes" id="UP000324748">
    <property type="component" value="Unassembled WGS sequence"/>
</dbReference>
<dbReference type="InterPro" id="IPR028564">
    <property type="entry name" value="MT_TRM10-typ"/>
</dbReference>
<dbReference type="GO" id="GO:0008168">
    <property type="term" value="F:methyltransferase activity"/>
    <property type="evidence" value="ECO:0007669"/>
    <property type="project" value="UniProtKB-KW"/>
</dbReference>
<dbReference type="GO" id="GO:0005634">
    <property type="term" value="C:nucleus"/>
    <property type="evidence" value="ECO:0007669"/>
    <property type="project" value="TreeGrafter"/>
</dbReference>
<keyword evidence="4 11" id="KW-0808">Transferase</keyword>
<protein>
    <recommendedName>
        <fullName evidence="2">tRNA (guanine(9)-N1)-methyltransferase</fullName>
        <ecNumber evidence="1">2.1.1.221</ecNumber>
    </recommendedName>
    <alternativeName>
        <fullName evidence="7">tRNA methyltransferase 10</fullName>
    </alternativeName>
    <alternativeName>
        <fullName evidence="6">tRNA(m1G9)-methyltransferase</fullName>
    </alternativeName>
</protein>
<evidence type="ECO:0000256" key="5">
    <source>
        <dbReference type="ARBA" id="ARBA00022691"/>
    </source>
</evidence>
<dbReference type="EMBL" id="VSWC01000053">
    <property type="protein sequence ID" value="KAA1101217.1"/>
    <property type="molecule type" value="Genomic_DNA"/>
</dbReference>